<dbReference type="EMBL" id="LT984808">
    <property type="protein sequence ID" value="SPD62295.1"/>
    <property type="molecule type" value="Genomic_DNA"/>
</dbReference>
<dbReference type="AlphaFoldDB" id="A0A375HXS3"/>
<geneLocation type="plasmid" evidence="4">
    <name>iii</name>
</geneLocation>
<evidence type="ECO:0000313" key="3">
    <source>
        <dbReference type="EMBL" id="SPD62295.1"/>
    </source>
</evidence>
<feature type="compositionally biased region" description="Polar residues" evidence="1">
    <location>
        <begin position="173"/>
        <end position="184"/>
    </location>
</feature>
<evidence type="ECO:0000313" key="4">
    <source>
        <dbReference type="Proteomes" id="UP000255168"/>
    </source>
</evidence>
<accession>A0A375HXS3</accession>
<evidence type="ECO:0000256" key="1">
    <source>
        <dbReference type="SAM" id="MobiDB-lite"/>
    </source>
</evidence>
<organism evidence="3 4">
    <name type="scientific">Cupriavidus neocaledonicus</name>
    <dbReference type="NCBI Taxonomy" id="1040979"/>
    <lineage>
        <taxon>Bacteria</taxon>
        <taxon>Pseudomonadati</taxon>
        <taxon>Pseudomonadota</taxon>
        <taxon>Betaproteobacteria</taxon>
        <taxon>Burkholderiales</taxon>
        <taxon>Burkholderiaceae</taxon>
        <taxon>Cupriavidus</taxon>
    </lineage>
</organism>
<reference evidence="4 5" key="1">
    <citation type="submission" date="2018-01" db="EMBL/GenBank/DDBJ databases">
        <authorList>
            <person name="Clerissi C."/>
        </authorList>
    </citation>
    <scope>NUCLEOTIDE SEQUENCE [LARGE SCALE GENOMIC DNA]</scope>
    <source>
        <strain evidence="2">Cupriavidus taiwanensis STM 6082</strain>
        <strain evidence="3">Cupriavidus taiwanensis STM 6160</strain>
        <plasmid evidence="3">III</plasmid>
        <plasmid evidence="4">iii</plasmid>
    </source>
</reference>
<gene>
    <name evidence="2" type="ORF">CBM2605_P160004</name>
    <name evidence="3" type="ORF">CBM2607_P10294</name>
</gene>
<proteinExistence type="predicted"/>
<name>A0A375HXS3_9BURK</name>
<keyword evidence="5" id="KW-1185">Reference proteome</keyword>
<protein>
    <submittedName>
        <fullName evidence="3">Uncharacterized protein</fullName>
    </submittedName>
</protein>
<dbReference type="Proteomes" id="UP000255168">
    <property type="component" value="Plasmid III"/>
</dbReference>
<dbReference type="Proteomes" id="UP000256710">
    <property type="component" value="Unassembled WGS sequence"/>
</dbReference>
<dbReference type="EMBL" id="OFTC01000056">
    <property type="protein sequence ID" value="SOZ40440.1"/>
    <property type="molecule type" value="Genomic_DNA"/>
</dbReference>
<evidence type="ECO:0000313" key="5">
    <source>
        <dbReference type="Proteomes" id="UP000256710"/>
    </source>
</evidence>
<evidence type="ECO:0000313" key="2">
    <source>
        <dbReference type="EMBL" id="SOZ40440.1"/>
    </source>
</evidence>
<keyword evidence="3" id="KW-0614">Plasmid</keyword>
<sequence length="219" mass="22894">MPPPSHGAGGHSAMNPLVVWLDALTYLSYSEAVAGRRYWTPRLALSAGGAPRPRYACGRRLACADASEFATGPLCGRWGTRRRHAACVVEPVIGANARPAVIALDGDNYLGRFDDDYLCRWGSGGGGVAAGDTAPPAAPGGGGFRMADCLQEEANSHVRDPHYGPAGPPLHEQAQTSHPGSCSGNGRHERPHSAANRAPRPSAVAEDATHVAHSFRSVC</sequence>
<feature type="region of interest" description="Disordered" evidence="1">
    <location>
        <begin position="156"/>
        <end position="209"/>
    </location>
</feature>
<geneLocation type="plasmid" evidence="3">
    <name>III</name>
</geneLocation>